<keyword evidence="7" id="KW-0762">Sugar transport</keyword>
<dbReference type="InterPro" id="IPR036259">
    <property type="entry name" value="MFS_trans_sf"/>
</dbReference>
<evidence type="ECO:0000256" key="3">
    <source>
        <dbReference type="ARBA" id="ARBA00022692"/>
    </source>
</evidence>
<dbReference type="PANTHER" id="PTHR48020:SF38">
    <property type="entry name" value="INOSITOL TRANSPORTER 2-RELATED"/>
    <property type="match status" value="1"/>
</dbReference>
<keyword evidence="4 6" id="KW-1133">Transmembrane helix</keyword>
<feature type="non-terminal residue" evidence="7">
    <location>
        <position position="1"/>
    </location>
</feature>
<organism evidence="7 8">
    <name type="scientific">Dillenia turbinata</name>
    <dbReference type="NCBI Taxonomy" id="194707"/>
    <lineage>
        <taxon>Eukaryota</taxon>
        <taxon>Viridiplantae</taxon>
        <taxon>Streptophyta</taxon>
        <taxon>Embryophyta</taxon>
        <taxon>Tracheophyta</taxon>
        <taxon>Spermatophyta</taxon>
        <taxon>Magnoliopsida</taxon>
        <taxon>eudicotyledons</taxon>
        <taxon>Gunneridae</taxon>
        <taxon>Pentapetalae</taxon>
        <taxon>Dilleniales</taxon>
        <taxon>Dilleniaceae</taxon>
        <taxon>Dillenia</taxon>
    </lineage>
</organism>
<evidence type="ECO:0000256" key="1">
    <source>
        <dbReference type="ARBA" id="ARBA00004370"/>
    </source>
</evidence>
<dbReference type="AlphaFoldDB" id="A0AAN8ZBL5"/>
<dbReference type="GO" id="GO:0005366">
    <property type="term" value="F:myo-inositol:proton symporter activity"/>
    <property type="evidence" value="ECO:0007669"/>
    <property type="project" value="TreeGrafter"/>
</dbReference>
<comment type="caution">
    <text evidence="7">The sequence shown here is derived from an EMBL/GenBank/DDBJ whole genome shotgun (WGS) entry which is preliminary data.</text>
</comment>
<dbReference type="Pfam" id="PF00083">
    <property type="entry name" value="Sugar_tr"/>
    <property type="match status" value="1"/>
</dbReference>
<evidence type="ECO:0000313" key="7">
    <source>
        <dbReference type="EMBL" id="KAK6932176.1"/>
    </source>
</evidence>
<dbReference type="Proteomes" id="UP001370490">
    <property type="component" value="Unassembled WGS sequence"/>
</dbReference>
<keyword evidence="2" id="KW-0813">Transport</keyword>
<name>A0AAN8ZBL5_9MAGN</name>
<dbReference type="InterPro" id="IPR005828">
    <property type="entry name" value="MFS_sugar_transport-like"/>
</dbReference>
<dbReference type="PANTHER" id="PTHR48020">
    <property type="entry name" value="PROTON MYO-INOSITOL COTRANSPORTER"/>
    <property type="match status" value="1"/>
</dbReference>
<sequence>LIVGRIFVRLSVGMASEAPAKIRGALVSTNGFLITSGQFLCYQHSPYQGKYRIWANEIRHLEHGVGCLELLELCLKIVDVDSPRVATLALSKANEVEKEIHDLKNSIETDIQEEGTSEKISLIKLIKTKRVRRGLITGVGLTTLLSRVTAGLNATGPIVSIYFIDRTGRKKLLIISLIGVILSLGLLSAVFHQTSRSPPVSAVETSHFAANYTCPDYSSPGVSANWDCMKCLKATSPNCGLCASSTKKLFPGVCLLSNNTVKYICHGEHRPVYKRMPEQIQLASTHRPSSLYNLLLSRNGHSPMDSELRDLPTVVRGVCGGIAATANWVSKLIVAQSFLSFNRGHWNLLDISHMRNSLRCGTALCPNL</sequence>
<dbReference type="InterPro" id="IPR050814">
    <property type="entry name" value="Myo-inositol_Transporter"/>
</dbReference>
<comment type="subcellular location">
    <subcellularLocation>
        <location evidence="1">Membrane</location>
    </subcellularLocation>
</comment>
<feature type="transmembrane region" description="Helical" evidence="6">
    <location>
        <begin position="172"/>
        <end position="191"/>
    </location>
</feature>
<dbReference type="Gene3D" id="1.20.1250.20">
    <property type="entry name" value="MFS general substrate transporter like domains"/>
    <property type="match status" value="2"/>
</dbReference>
<evidence type="ECO:0000256" key="4">
    <source>
        <dbReference type="ARBA" id="ARBA00022989"/>
    </source>
</evidence>
<dbReference type="EMBL" id="JBAMMX010000010">
    <property type="protein sequence ID" value="KAK6932176.1"/>
    <property type="molecule type" value="Genomic_DNA"/>
</dbReference>
<proteinExistence type="predicted"/>
<dbReference type="SUPFAM" id="SSF103473">
    <property type="entry name" value="MFS general substrate transporter"/>
    <property type="match status" value="1"/>
</dbReference>
<dbReference type="GO" id="GO:0016020">
    <property type="term" value="C:membrane"/>
    <property type="evidence" value="ECO:0007669"/>
    <property type="project" value="UniProtKB-SubCell"/>
</dbReference>
<evidence type="ECO:0000256" key="5">
    <source>
        <dbReference type="ARBA" id="ARBA00023136"/>
    </source>
</evidence>
<evidence type="ECO:0000313" key="8">
    <source>
        <dbReference type="Proteomes" id="UP001370490"/>
    </source>
</evidence>
<evidence type="ECO:0000256" key="2">
    <source>
        <dbReference type="ARBA" id="ARBA00022448"/>
    </source>
</evidence>
<keyword evidence="8" id="KW-1185">Reference proteome</keyword>
<reference evidence="7 8" key="1">
    <citation type="submission" date="2023-12" db="EMBL/GenBank/DDBJ databases">
        <title>A high-quality genome assembly for Dillenia turbinata (Dilleniales).</title>
        <authorList>
            <person name="Chanderbali A."/>
        </authorList>
    </citation>
    <scope>NUCLEOTIDE SEQUENCE [LARGE SCALE GENOMIC DNA]</scope>
    <source>
        <strain evidence="7">LSX21</strain>
        <tissue evidence="7">Leaf</tissue>
    </source>
</reference>
<protein>
    <submittedName>
        <fullName evidence="7">Major facilitator, sugar transporter-like</fullName>
    </submittedName>
</protein>
<evidence type="ECO:0000256" key="6">
    <source>
        <dbReference type="SAM" id="Phobius"/>
    </source>
</evidence>
<keyword evidence="5 6" id="KW-0472">Membrane</keyword>
<keyword evidence="3 6" id="KW-0812">Transmembrane</keyword>
<gene>
    <name evidence="7" type="ORF">RJ641_001800</name>
</gene>
<accession>A0AAN8ZBL5</accession>